<organism evidence="3 4">
    <name type="scientific">Thelephora terrestris</name>
    <dbReference type="NCBI Taxonomy" id="56493"/>
    <lineage>
        <taxon>Eukaryota</taxon>
        <taxon>Fungi</taxon>
        <taxon>Dikarya</taxon>
        <taxon>Basidiomycota</taxon>
        <taxon>Agaricomycotina</taxon>
        <taxon>Agaricomycetes</taxon>
        <taxon>Thelephorales</taxon>
        <taxon>Thelephoraceae</taxon>
        <taxon>Thelephora</taxon>
    </lineage>
</organism>
<comment type="caution">
    <text evidence="3">The sequence shown here is derived from an EMBL/GenBank/DDBJ whole genome shotgun (WGS) entry which is preliminary data.</text>
</comment>
<reference evidence="3" key="2">
    <citation type="submission" date="2020-11" db="EMBL/GenBank/DDBJ databases">
        <authorList>
            <consortium name="DOE Joint Genome Institute"/>
            <person name="Kuo A."/>
            <person name="Miyauchi S."/>
            <person name="Kiss E."/>
            <person name="Drula E."/>
            <person name="Kohler A."/>
            <person name="Sanchez-Garcia M."/>
            <person name="Andreopoulos B."/>
            <person name="Barry K.W."/>
            <person name="Bonito G."/>
            <person name="Buee M."/>
            <person name="Carver A."/>
            <person name="Chen C."/>
            <person name="Cichocki N."/>
            <person name="Clum A."/>
            <person name="Culley D."/>
            <person name="Crous P.W."/>
            <person name="Fauchery L."/>
            <person name="Girlanda M."/>
            <person name="Hayes R."/>
            <person name="Keri Z."/>
            <person name="Labutti K."/>
            <person name="Lipzen A."/>
            <person name="Lombard V."/>
            <person name="Magnuson J."/>
            <person name="Maillard F."/>
            <person name="Morin E."/>
            <person name="Murat C."/>
            <person name="Nolan M."/>
            <person name="Ohm R."/>
            <person name="Pangilinan J."/>
            <person name="Pereira M."/>
            <person name="Perotto S."/>
            <person name="Peter M."/>
            <person name="Riley R."/>
            <person name="Sitrit Y."/>
            <person name="Stielow B."/>
            <person name="Szollosi G."/>
            <person name="Zifcakova L."/>
            <person name="Stursova M."/>
            <person name="Spatafora J.W."/>
            <person name="Tedersoo L."/>
            <person name="Vaario L.-M."/>
            <person name="Yamada A."/>
            <person name="Yan M."/>
            <person name="Wang P."/>
            <person name="Xu J."/>
            <person name="Bruns T."/>
            <person name="Baldrian P."/>
            <person name="Vilgalys R."/>
            <person name="Henrissat B."/>
            <person name="Grigoriev I.V."/>
            <person name="Hibbett D."/>
            <person name="Nagy L.G."/>
            <person name="Martin F.M."/>
        </authorList>
    </citation>
    <scope>NUCLEOTIDE SEQUENCE</scope>
    <source>
        <strain evidence="3">UH-Tt-Lm1</strain>
    </source>
</reference>
<feature type="region of interest" description="Disordered" evidence="1">
    <location>
        <begin position="550"/>
        <end position="578"/>
    </location>
</feature>
<evidence type="ECO:0000256" key="1">
    <source>
        <dbReference type="SAM" id="MobiDB-lite"/>
    </source>
</evidence>
<evidence type="ECO:0000313" key="3">
    <source>
        <dbReference type="EMBL" id="KAF9779644.1"/>
    </source>
</evidence>
<dbReference type="Proteomes" id="UP000736335">
    <property type="component" value="Unassembled WGS sequence"/>
</dbReference>
<dbReference type="InterPro" id="IPR001849">
    <property type="entry name" value="PH_domain"/>
</dbReference>
<dbReference type="InterPro" id="IPR029071">
    <property type="entry name" value="Ubiquitin-like_domsf"/>
</dbReference>
<dbReference type="Gene3D" id="3.10.20.90">
    <property type="entry name" value="Phosphatidylinositol 3-kinase Catalytic Subunit, Chain A, domain 1"/>
    <property type="match status" value="1"/>
</dbReference>
<feature type="compositionally biased region" description="Polar residues" evidence="1">
    <location>
        <begin position="241"/>
        <end position="250"/>
    </location>
</feature>
<dbReference type="PANTHER" id="PTHR38700:SF1">
    <property type="entry name" value="PH DOMAIN-CONTAINING PROTEIN"/>
    <property type="match status" value="1"/>
</dbReference>
<dbReference type="InterPro" id="IPR011993">
    <property type="entry name" value="PH-like_dom_sf"/>
</dbReference>
<dbReference type="PANTHER" id="PTHR38700">
    <property type="entry name" value="YALI0E22418P"/>
    <property type="match status" value="1"/>
</dbReference>
<dbReference type="EMBL" id="WIUZ02000019">
    <property type="protein sequence ID" value="KAF9779644.1"/>
    <property type="molecule type" value="Genomic_DNA"/>
</dbReference>
<dbReference type="OrthoDB" id="43122at2759"/>
<dbReference type="Pfam" id="PF00169">
    <property type="entry name" value="PH"/>
    <property type="match status" value="1"/>
</dbReference>
<protein>
    <recommendedName>
        <fullName evidence="2">PH domain-containing protein</fullName>
    </recommendedName>
</protein>
<feature type="region of interest" description="Disordered" evidence="1">
    <location>
        <begin position="141"/>
        <end position="308"/>
    </location>
</feature>
<dbReference type="SMART" id="SM00233">
    <property type="entry name" value="PH"/>
    <property type="match status" value="1"/>
</dbReference>
<keyword evidence="4" id="KW-1185">Reference proteome</keyword>
<reference evidence="3" key="1">
    <citation type="journal article" date="2020" name="Nat. Commun.">
        <title>Large-scale genome sequencing of mycorrhizal fungi provides insights into the early evolution of symbiotic traits.</title>
        <authorList>
            <person name="Miyauchi S."/>
            <person name="Kiss E."/>
            <person name="Kuo A."/>
            <person name="Drula E."/>
            <person name="Kohler A."/>
            <person name="Sanchez-Garcia M."/>
            <person name="Morin E."/>
            <person name="Andreopoulos B."/>
            <person name="Barry K.W."/>
            <person name="Bonito G."/>
            <person name="Buee M."/>
            <person name="Carver A."/>
            <person name="Chen C."/>
            <person name="Cichocki N."/>
            <person name="Clum A."/>
            <person name="Culley D."/>
            <person name="Crous P.W."/>
            <person name="Fauchery L."/>
            <person name="Girlanda M."/>
            <person name="Hayes R.D."/>
            <person name="Keri Z."/>
            <person name="LaButti K."/>
            <person name="Lipzen A."/>
            <person name="Lombard V."/>
            <person name="Magnuson J."/>
            <person name="Maillard F."/>
            <person name="Murat C."/>
            <person name="Nolan M."/>
            <person name="Ohm R.A."/>
            <person name="Pangilinan J."/>
            <person name="Pereira M.F."/>
            <person name="Perotto S."/>
            <person name="Peter M."/>
            <person name="Pfister S."/>
            <person name="Riley R."/>
            <person name="Sitrit Y."/>
            <person name="Stielow J.B."/>
            <person name="Szollosi G."/>
            <person name="Zifcakova L."/>
            <person name="Stursova M."/>
            <person name="Spatafora J.W."/>
            <person name="Tedersoo L."/>
            <person name="Vaario L.M."/>
            <person name="Yamada A."/>
            <person name="Yan M."/>
            <person name="Wang P."/>
            <person name="Xu J."/>
            <person name="Bruns T."/>
            <person name="Baldrian P."/>
            <person name="Vilgalys R."/>
            <person name="Dunand C."/>
            <person name="Henrissat B."/>
            <person name="Grigoriev I.V."/>
            <person name="Hibbett D."/>
            <person name="Nagy L.G."/>
            <person name="Martin F.M."/>
        </authorList>
    </citation>
    <scope>NUCLEOTIDE SEQUENCE</scope>
    <source>
        <strain evidence="3">UH-Tt-Lm1</strain>
    </source>
</reference>
<dbReference type="Gene3D" id="2.30.29.30">
    <property type="entry name" value="Pleckstrin-homology domain (PH domain)/Phosphotyrosine-binding domain (PTB)"/>
    <property type="match status" value="1"/>
</dbReference>
<name>A0A9P6H5G5_9AGAM</name>
<feature type="compositionally biased region" description="Acidic residues" evidence="1">
    <location>
        <begin position="1"/>
        <end position="20"/>
    </location>
</feature>
<dbReference type="CDD" id="cd00821">
    <property type="entry name" value="PH"/>
    <property type="match status" value="1"/>
</dbReference>
<feature type="compositionally biased region" description="Polar residues" evidence="1">
    <location>
        <begin position="84"/>
        <end position="114"/>
    </location>
</feature>
<feature type="compositionally biased region" description="Basic and acidic residues" evidence="1">
    <location>
        <begin position="60"/>
        <end position="74"/>
    </location>
</feature>
<sequence length="599" mass="66778">MPLDETEEEEDSDSTDEDEPPTSPTRFAIPVRKQPSDEDDVPLARSIPTALKAQKSIRKQVKEESVQRRQERAMRMQAKMRNVSGGTQSAGPTTSAFQHEQTSPPRISTRTQTLPLPAATHRSPFVVDDLTKKLMDVQASMTGPNNHELHRSGTRVSHHHNQEPGPSSKSRRPSQDLPRSPPPAPAHPIHETFQKPTLRPMRSFHRPMKTLQPDSHEPLPALESGSAGATRSRTVRRPQTGDPTVNQPSFANAPLRRTRSSKLQNQPRLIDEDHEPSGRPSSSRPSAEIPVESRSHWSEKAAALPPVPPVPTYDMLLKQKSGEAWQQKVFVGDMQRSTLVDVGAATTAQDIIDAMESRGEMGPYDPSNNGGKGWMLFELAQDFGMERPIRSFEVLADIRASWNTDRTVNTLLLKRTALSARLSVQALPSASPKHHGYLECEVKRGKWSKRWVELRDNSLWLSKRDNGKDEAFLCKLTNFDVYSVTRVMKTPKPFVFAVKSTENLSLFENTADYLHTFCCKEKDGLEWMMNILLARSYVYYQGRLPPPKPAGASLSRAGTRRGQSKPAQTLVSLPPTPTVQTAPAKAVFEPGSLLAARMM</sequence>
<dbReference type="SUPFAM" id="SSF54236">
    <property type="entry name" value="Ubiquitin-like"/>
    <property type="match status" value="1"/>
</dbReference>
<feature type="region of interest" description="Disordered" evidence="1">
    <location>
        <begin position="1"/>
        <end position="120"/>
    </location>
</feature>
<accession>A0A9P6H5G5</accession>
<dbReference type="AlphaFoldDB" id="A0A9P6H5G5"/>
<dbReference type="SUPFAM" id="SSF50729">
    <property type="entry name" value="PH domain-like"/>
    <property type="match status" value="1"/>
</dbReference>
<gene>
    <name evidence="3" type="ORF">BJ322DRAFT_1012945</name>
</gene>
<feature type="domain" description="PH" evidence="2">
    <location>
        <begin position="432"/>
        <end position="538"/>
    </location>
</feature>
<proteinExistence type="predicted"/>
<evidence type="ECO:0000259" key="2">
    <source>
        <dbReference type="SMART" id="SM00233"/>
    </source>
</evidence>
<evidence type="ECO:0000313" key="4">
    <source>
        <dbReference type="Proteomes" id="UP000736335"/>
    </source>
</evidence>